<dbReference type="HOGENOM" id="CLU_2944354_0_0_1"/>
<evidence type="ECO:0000256" key="1">
    <source>
        <dbReference type="SAM" id="MobiDB-lite"/>
    </source>
</evidence>
<evidence type="ECO:0000313" key="2">
    <source>
        <dbReference type="EnsemblMetazoa" id="MESCA007573-PA"/>
    </source>
</evidence>
<proteinExistence type="predicted"/>
<accession>T1GV00</accession>
<reference evidence="3" key="1">
    <citation type="submission" date="2013-02" db="EMBL/GenBank/DDBJ databases">
        <authorList>
            <person name="Hughes D."/>
        </authorList>
    </citation>
    <scope>NUCLEOTIDE SEQUENCE</scope>
    <source>
        <strain>Durham</strain>
        <strain evidence="3">NC isolate 2 -- Noor lab</strain>
    </source>
</reference>
<keyword evidence="3" id="KW-1185">Reference proteome</keyword>
<dbReference type="AlphaFoldDB" id="T1GV00"/>
<evidence type="ECO:0000313" key="3">
    <source>
        <dbReference type="Proteomes" id="UP000015102"/>
    </source>
</evidence>
<organism evidence="2 3">
    <name type="scientific">Megaselia scalaris</name>
    <name type="common">Humpbacked fly</name>
    <name type="synonym">Phora scalaris</name>
    <dbReference type="NCBI Taxonomy" id="36166"/>
    <lineage>
        <taxon>Eukaryota</taxon>
        <taxon>Metazoa</taxon>
        <taxon>Ecdysozoa</taxon>
        <taxon>Arthropoda</taxon>
        <taxon>Hexapoda</taxon>
        <taxon>Insecta</taxon>
        <taxon>Pterygota</taxon>
        <taxon>Neoptera</taxon>
        <taxon>Endopterygota</taxon>
        <taxon>Diptera</taxon>
        <taxon>Brachycera</taxon>
        <taxon>Muscomorpha</taxon>
        <taxon>Platypezoidea</taxon>
        <taxon>Phoridae</taxon>
        <taxon>Megaseliini</taxon>
        <taxon>Megaselia</taxon>
    </lineage>
</organism>
<feature type="region of interest" description="Disordered" evidence="1">
    <location>
        <begin position="1"/>
        <end position="23"/>
    </location>
</feature>
<dbReference type="EnsemblMetazoa" id="MESCA007573-RA">
    <property type="protein sequence ID" value="MESCA007573-PA"/>
    <property type="gene ID" value="MESCA007573"/>
</dbReference>
<name>T1GV00_MEGSC</name>
<dbReference type="Proteomes" id="UP000015102">
    <property type="component" value="Unassembled WGS sequence"/>
</dbReference>
<feature type="compositionally biased region" description="Basic and acidic residues" evidence="1">
    <location>
        <begin position="1"/>
        <end position="18"/>
    </location>
</feature>
<dbReference type="EMBL" id="CAQQ02168813">
    <property type="status" value="NOT_ANNOTATED_CDS"/>
    <property type="molecule type" value="Genomic_DNA"/>
</dbReference>
<reference evidence="2" key="2">
    <citation type="submission" date="2015-06" db="UniProtKB">
        <authorList>
            <consortium name="EnsemblMetazoa"/>
        </authorList>
    </citation>
    <scope>IDENTIFICATION</scope>
</reference>
<sequence>MQEKKDQEKENNREKTVPEENNNVILDLEDDFIEDCYEDYLKESLPEENYEEIIIHPPFD</sequence>
<protein>
    <submittedName>
        <fullName evidence="2">Uncharacterized protein</fullName>
    </submittedName>
</protein>